<feature type="transmembrane region" description="Helical" evidence="1">
    <location>
        <begin position="30"/>
        <end position="49"/>
    </location>
</feature>
<dbReference type="EMBL" id="GBXM01075768">
    <property type="protein sequence ID" value="JAH32809.1"/>
    <property type="molecule type" value="Transcribed_RNA"/>
</dbReference>
<evidence type="ECO:0000313" key="2">
    <source>
        <dbReference type="EMBL" id="JAH32809.1"/>
    </source>
</evidence>
<sequence>MDLKSDNGERPQITIKCVVFFVHFNSAGNLNAPSCLYMGYGFFLVNIILG</sequence>
<keyword evidence="1" id="KW-0472">Membrane</keyword>
<accession>A0A0E9RUN4</accession>
<evidence type="ECO:0000256" key="1">
    <source>
        <dbReference type="SAM" id="Phobius"/>
    </source>
</evidence>
<reference evidence="2" key="1">
    <citation type="submission" date="2014-11" db="EMBL/GenBank/DDBJ databases">
        <authorList>
            <person name="Amaro Gonzalez C."/>
        </authorList>
    </citation>
    <scope>NUCLEOTIDE SEQUENCE</scope>
</reference>
<protein>
    <submittedName>
        <fullName evidence="2">Uncharacterized protein</fullName>
    </submittedName>
</protein>
<name>A0A0E9RUN4_ANGAN</name>
<organism evidence="2">
    <name type="scientific">Anguilla anguilla</name>
    <name type="common">European freshwater eel</name>
    <name type="synonym">Muraena anguilla</name>
    <dbReference type="NCBI Taxonomy" id="7936"/>
    <lineage>
        <taxon>Eukaryota</taxon>
        <taxon>Metazoa</taxon>
        <taxon>Chordata</taxon>
        <taxon>Craniata</taxon>
        <taxon>Vertebrata</taxon>
        <taxon>Euteleostomi</taxon>
        <taxon>Actinopterygii</taxon>
        <taxon>Neopterygii</taxon>
        <taxon>Teleostei</taxon>
        <taxon>Anguilliformes</taxon>
        <taxon>Anguillidae</taxon>
        <taxon>Anguilla</taxon>
    </lineage>
</organism>
<proteinExistence type="predicted"/>
<reference evidence="2" key="2">
    <citation type="journal article" date="2015" name="Fish Shellfish Immunol.">
        <title>Early steps in the European eel (Anguilla anguilla)-Vibrio vulnificus interaction in the gills: Role of the RtxA13 toxin.</title>
        <authorList>
            <person name="Callol A."/>
            <person name="Pajuelo D."/>
            <person name="Ebbesson L."/>
            <person name="Teles M."/>
            <person name="MacKenzie S."/>
            <person name="Amaro C."/>
        </authorList>
    </citation>
    <scope>NUCLEOTIDE SEQUENCE</scope>
</reference>
<keyword evidence="1" id="KW-0812">Transmembrane</keyword>
<dbReference type="AlphaFoldDB" id="A0A0E9RUN4"/>
<keyword evidence="1" id="KW-1133">Transmembrane helix</keyword>